<name>A0ABT1VCP4_9ACTN</name>
<keyword evidence="3" id="KW-1185">Reference proteome</keyword>
<protein>
    <submittedName>
        <fullName evidence="2">Uncharacterized protein</fullName>
    </submittedName>
</protein>
<keyword evidence="1" id="KW-0472">Membrane</keyword>
<feature type="transmembrane region" description="Helical" evidence="1">
    <location>
        <begin position="17"/>
        <end position="36"/>
    </location>
</feature>
<dbReference type="Proteomes" id="UP001204746">
    <property type="component" value="Unassembled WGS sequence"/>
</dbReference>
<keyword evidence="1" id="KW-1133">Transmembrane helix</keyword>
<proteinExistence type="predicted"/>
<dbReference type="RefSeq" id="WP_256655901.1">
    <property type="nucleotide sequence ID" value="NZ_JANIAA010000063.1"/>
</dbReference>
<evidence type="ECO:0000313" key="3">
    <source>
        <dbReference type="Proteomes" id="UP001204746"/>
    </source>
</evidence>
<evidence type="ECO:0000313" key="2">
    <source>
        <dbReference type="EMBL" id="MCQ8195160.1"/>
    </source>
</evidence>
<reference evidence="2 3" key="1">
    <citation type="submission" date="2022-07" db="EMBL/GenBank/DDBJ databases">
        <authorList>
            <person name="Phongsopitanun W."/>
            <person name="Tanasupawat S."/>
        </authorList>
    </citation>
    <scope>NUCLEOTIDE SEQUENCE [LARGE SCALE GENOMIC DNA]</scope>
    <source>
        <strain evidence="2 3">RCU-064</strain>
    </source>
</reference>
<keyword evidence="1" id="KW-0812">Transmembrane</keyword>
<accession>A0ABT1VCP4</accession>
<comment type="caution">
    <text evidence="2">The sequence shown here is derived from an EMBL/GenBank/DDBJ whole genome shotgun (WGS) entry which is preliminary data.</text>
</comment>
<organism evidence="2 3">
    <name type="scientific">Streptomyces rugosispiralis</name>
    <dbReference type="NCBI Taxonomy" id="2967341"/>
    <lineage>
        <taxon>Bacteria</taxon>
        <taxon>Bacillati</taxon>
        <taxon>Actinomycetota</taxon>
        <taxon>Actinomycetes</taxon>
        <taxon>Kitasatosporales</taxon>
        <taxon>Streptomycetaceae</taxon>
        <taxon>Streptomyces</taxon>
    </lineage>
</organism>
<dbReference type="EMBL" id="JANIAA010000063">
    <property type="protein sequence ID" value="MCQ8195160.1"/>
    <property type="molecule type" value="Genomic_DNA"/>
</dbReference>
<evidence type="ECO:0000256" key="1">
    <source>
        <dbReference type="SAM" id="Phobius"/>
    </source>
</evidence>
<sequence length="78" mass="8209">MASQGDVSECVGQKSSISIPEAILVVIVILLLVGYARWDLSIEGVLIIVSGICEISKRAVNRWRLCGLLSLAASPGGI</sequence>
<gene>
    <name evidence="2" type="ORF">NP777_44480</name>
</gene>